<dbReference type="InterPro" id="IPR051694">
    <property type="entry name" value="Immunoregulatory_rcpt-like"/>
</dbReference>
<feature type="compositionally biased region" description="Polar residues" evidence="5">
    <location>
        <begin position="391"/>
        <end position="404"/>
    </location>
</feature>
<feature type="region of interest" description="Disordered" evidence="5">
    <location>
        <begin position="391"/>
        <end position="449"/>
    </location>
</feature>
<comment type="caution">
    <text evidence="7">The sequence shown here is derived from an EMBL/GenBank/DDBJ whole genome shotgun (WGS) entry which is preliminary data.</text>
</comment>
<dbReference type="GO" id="GO:0016020">
    <property type="term" value="C:membrane"/>
    <property type="evidence" value="ECO:0007669"/>
    <property type="project" value="UniProtKB-SubCell"/>
</dbReference>
<dbReference type="Proteomes" id="UP001147695">
    <property type="component" value="Unassembled WGS sequence"/>
</dbReference>
<feature type="region of interest" description="Disordered" evidence="5">
    <location>
        <begin position="156"/>
        <end position="220"/>
    </location>
</feature>
<feature type="compositionally biased region" description="Low complexity" evidence="5">
    <location>
        <begin position="163"/>
        <end position="220"/>
    </location>
</feature>
<feature type="region of interest" description="Disordered" evidence="5">
    <location>
        <begin position="520"/>
        <end position="547"/>
    </location>
</feature>
<evidence type="ECO:0008006" key="9">
    <source>
        <dbReference type="Google" id="ProtNLM"/>
    </source>
</evidence>
<evidence type="ECO:0000256" key="2">
    <source>
        <dbReference type="ARBA" id="ARBA00022692"/>
    </source>
</evidence>
<reference evidence="7" key="1">
    <citation type="submission" date="2022-12" db="EMBL/GenBank/DDBJ databases">
        <authorList>
            <person name="Petersen C."/>
        </authorList>
    </citation>
    <scope>NUCLEOTIDE SEQUENCE</scope>
    <source>
        <strain evidence="7">IBT 35673</strain>
    </source>
</reference>
<keyword evidence="4 6" id="KW-0472">Membrane</keyword>
<feature type="compositionally biased region" description="Low complexity" evidence="5">
    <location>
        <begin position="261"/>
        <end position="297"/>
    </location>
</feature>
<feature type="region of interest" description="Disordered" evidence="5">
    <location>
        <begin position="261"/>
        <end position="300"/>
    </location>
</feature>
<organism evidence="7 8">
    <name type="scientific">Penicillium brevicompactum</name>
    <dbReference type="NCBI Taxonomy" id="5074"/>
    <lineage>
        <taxon>Eukaryota</taxon>
        <taxon>Fungi</taxon>
        <taxon>Dikarya</taxon>
        <taxon>Ascomycota</taxon>
        <taxon>Pezizomycotina</taxon>
        <taxon>Eurotiomycetes</taxon>
        <taxon>Eurotiomycetidae</taxon>
        <taxon>Eurotiales</taxon>
        <taxon>Aspergillaceae</taxon>
        <taxon>Penicillium</taxon>
    </lineage>
</organism>
<feature type="compositionally biased region" description="Gly residues" evidence="5">
    <location>
        <begin position="421"/>
        <end position="430"/>
    </location>
</feature>
<dbReference type="PANTHER" id="PTHR15549">
    <property type="entry name" value="PAIRED IMMUNOGLOBULIN-LIKE TYPE 2 RECEPTOR"/>
    <property type="match status" value="1"/>
</dbReference>
<keyword evidence="3 6" id="KW-1133">Transmembrane helix</keyword>
<gene>
    <name evidence="7" type="ORF">N7452_005008</name>
</gene>
<feature type="transmembrane region" description="Helical" evidence="6">
    <location>
        <begin position="302"/>
        <end position="324"/>
    </location>
</feature>
<keyword evidence="2 6" id="KW-0812">Transmembrane</keyword>
<feature type="region of interest" description="Disordered" evidence="5">
    <location>
        <begin position="24"/>
        <end position="86"/>
    </location>
</feature>
<evidence type="ECO:0000256" key="5">
    <source>
        <dbReference type="SAM" id="MobiDB-lite"/>
    </source>
</evidence>
<evidence type="ECO:0000256" key="1">
    <source>
        <dbReference type="ARBA" id="ARBA00004167"/>
    </source>
</evidence>
<name>A0A9W9QI06_PENBR</name>
<dbReference type="GO" id="GO:0071944">
    <property type="term" value="C:cell periphery"/>
    <property type="evidence" value="ECO:0007669"/>
    <property type="project" value="UniProtKB-ARBA"/>
</dbReference>
<feature type="compositionally biased region" description="Basic and acidic residues" evidence="5">
    <location>
        <begin position="66"/>
        <end position="83"/>
    </location>
</feature>
<protein>
    <recommendedName>
        <fullName evidence="9">Mid2 domain-containing protein</fullName>
    </recommendedName>
</protein>
<sequence length="547" mass="56519">MAHSHHRHSRVEQLHSTRRRREIAQNGGDSGPSLLEEGDSSQLPTLPAADTPPEEACDSSHNLACLEHRMNGPDTPVEKRDDTASSDSVTLVETVLQVVDASSHVLLQSTAADYPVTISDSAFGAFTISGADSITATASLDVTASVDVALMTSPTLAPATQPTTSVLSETSLLTSSTNSTQSATSTVSQTSSSTIRAASAMRSPARSSTPLISPSSATHTASASVTSPHAYNLWSNPSNSSSSATSPVTSLSTSETYVTSSSTGFSWSSQTPTATSTTSAPSTSETQASGSNSSSNSDTPKIVGGVVGSVAGLALLIFLLFYFLRRRGFLMGKKGHTAISDDAAAGAGAGALAAGLGTREITERPNNENRFTASYFAPAFMKRWRQSTATMRTDSTVDSTSSERGFQKISGRKLPPVLTHGGDGFGGGLDGDSPTVPGFAPTSPAPGPVGSPTYAAPPPASPYGMPLDSNVTREIQEHTPPSRPGPAHVPIPNTVNAAHSITITPAHPLVQPQSAVPFIPPRPDGLGRSLHSHDGSRSSRFTEGIDM</sequence>
<dbReference type="EMBL" id="JAPZBQ010000003">
    <property type="protein sequence ID" value="KAJ5338280.1"/>
    <property type="molecule type" value="Genomic_DNA"/>
</dbReference>
<evidence type="ECO:0000256" key="6">
    <source>
        <dbReference type="SAM" id="Phobius"/>
    </source>
</evidence>
<evidence type="ECO:0000256" key="4">
    <source>
        <dbReference type="ARBA" id="ARBA00023136"/>
    </source>
</evidence>
<reference evidence="7" key="2">
    <citation type="journal article" date="2023" name="IMA Fungus">
        <title>Comparative genomic study of the Penicillium genus elucidates a diverse pangenome and 15 lateral gene transfer events.</title>
        <authorList>
            <person name="Petersen C."/>
            <person name="Sorensen T."/>
            <person name="Nielsen M.R."/>
            <person name="Sondergaard T.E."/>
            <person name="Sorensen J.L."/>
            <person name="Fitzpatrick D.A."/>
            <person name="Frisvad J.C."/>
            <person name="Nielsen K.L."/>
        </authorList>
    </citation>
    <scope>NUCLEOTIDE SEQUENCE</scope>
    <source>
        <strain evidence="7">IBT 35673</strain>
    </source>
</reference>
<comment type="subcellular location">
    <subcellularLocation>
        <location evidence="1">Membrane</location>
        <topology evidence="1">Single-pass membrane protein</topology>
    </subcellularLocation>
</comment>
<evidence type="ECO:0000313" key="8">
    <source>
        <dbReference type="Proteomes" id="UP001147695"/>
    </source>
</evidence>
<dbReference type="AlphaFoldDB" id="A0A9W9QI06"/>
<evidence type="ECO:0000313" key="7">
    <source>
        <dbReference type="EMBL" id="KAJ5338280.1"/>
    </source>
</evidence>
<accession>A0A9W9QI06</accession>
<evidence type="ECO:0000256" key="3">
    <source>
        <dbReference type="ARBA" id="ARBA00022989"/>
    </source>
</evidence>
<proteinExistence type="predicted"/>